<dbReference type="GO" id="GO:0035556">
    <property type="term" value="P:intracellular signal transduction"/>
    <property type="evidence" value="ECO:0007669"/>
    <property type="project" value="InterPro"/>
</dbReference>
<dbReference type="Gene3D" id="3.30.70.1230">
    <property type="entry name" value="Nucleotide cyclase"/>
    <property type="match status" value="1"/>
</dbReference>
<keyword evidence="1" id="KW-0812">Transmembrane</keyword>
<dbReference type="CDD" id="cd07302">
    <property type="entry name" value="CHD"/>
    <property type="match status" value="1"/>
</dbReference>
<name>A0A7C3V1E1_9BACT</name>
<protein>
    <submittedName>
        <fullName evidence="3">Adenylate/guanylate cyclase domain-containing protein</fullName>
    </submittedName>
</protein>
<dbReference type="InterPro" id="IPR007890">
    <property type="entry name" value="CHASE2"/>
</dbReference>
<dbReference type="GO" id="GO:0006171">
    <property type="term" value="P:cAMP biosynthetic process"/>
    <property type="evidence" value="ECO:0007669"/>
    <property type="project" value="TreeGrafter"/>
</dbReference>
<dbReference type="SUPFAM" id="SSF55073">
    <property type="entry name" value="Nucleotide cyclase"/>
    <property type="match status" value="1"/>
</dbReference>
<dbReference type="GO" id="GO:0004016">
    <property type="term" value="F:adenylate cyclase activity"/>
    <property type="evidence" value="ECO:0007669"/>
    <property type="project" value="UniProtKB-ARBA"/>
</dbReference>
<dbReference type="PROSITE" id="PS50125">
    <property type="entry name" value="GUANYLATE_CYCLASE_2"/>
    <property type="match status" value="1"/>
</dbReference>
<dbReference type="SMART" id="SM01080">
    <property type="entry name" value="CHASE2"/>
    <property type="match status" value="1"/>
</dbReference>
<organism evidence="3">
    <name type="scientific">Desulfobacca acetoxidans</name>
    <dbReference type="NCBI Taxonomy" id="60893"/>
    <lineage>
        <taxon>Bacteria</taxon>
        <taxon>Pseudomonadati</taxon>
        <taxon>Thermodesulfobacteriota</taxon>
        <taxon>Desulfobaccia</taxon>
        <taxon>Desulfobaccales</taxon>
        <taxon>Desulfobaccaceae</taxon>
        <taxon>Desulfobacca</taxon>
    </lineage>
</organism>
<dbReference type="InterPro" id="IPR001054">
    <property type="entry name" value="A/G_cyclase"/>
</dbReference>
<dbReference type="InterPro" id="IPR050697">
    <property type="entry name" value="Adenylyl/Guanylyl_Cyclase_3/4"/>
</dbReference>
<sequence>MAMTKKLVLGLGLFLLVIAAMQGLAFTGWLAKPEYFYQDLWHQAAGLRYPPQHVVIVAVGDATLEEHPDEPLVAWTPYWTRVLQVLQAHGAKAIGLDYLFRVSLESWLKKVNLPAGEAILNYDRPFKEQLAAGNVAVAGRLVEKQGHSLILLPVDEFAAALPDLPGHIGLINLVQDEDGAVRCYVPALEDNAGSVYLTLPYLLAGRWQGLNPRAELARLRNDPRLKIWSGKAEGDEAAFPRIGFAGPPGRLGTPGLPQAPGTFARIPVERLLTPGANQDQQLHETLKGKVVIVTYEPSGSQDMHPTPYALGFWPWEGKYMSGAEIHANVVETILSGKAPRNVPRFVDLGVLAGFLAAGLWLFFRLSSRQGLAALAALAFLAAGLGYGLFLSYLLLPVARVQGALALGYVGVLGLRLTGEERERARLRQMFGRYVSDEVVDKLLADGAKPDLGGEAYRVTVLFSDIRNFTTISESLTPGEVVEMLNRYFTRACEPILAVGGTVDKFVGDAIMAVFGAPATHPDHARRAIAAALDLVAAAREFQGWLGQRFPGLALPQFKIGVGLHTGEAVVGNIGSPKRLEYTAIGDTVNTASRLEGLSKELGWTIVASRATLIAAHPGVVVGDSRTVLVKGRREPVEVCEILGLEATGPEKQPG</sequence>
<dbReference type="EMBL" id="DTMF01000007">
    <property type="protein sequence ID" value="HGF32802.1"/>
    <property type="molecule type" value="Genomic_DNA"/>
</dbReference>
<accession>A0A7C3V1E1</accession>
<comment type="caution">
    <text evidence="3">The sequence shown here is derived from an EMBL/GenBank/DDBJ whole genome shotgun (WGS) entry which is preliminary data.</text>
</comment>
<reference evidence="3" key="1">
    <citation type="journal article" date="2020" name="mSystems">
        <title>Genome- and Community-Level Interaction Insights into Carbon Utilization and Element Cycling Functions of Hydrothermarchaeota in Hydrothermal Sediment.</title>
        <authorList>
            <person name="Zhou Z."/>
            <person name="Liu Y."/>
            <person name="Xu W."/>
            <person name="Pan J."/>
            <person name="Luo Z.H."/>
            <person name="Li M."/>
        </authorList>
    </citation>
    <scope>NUCLEOTIDE SEQUENCE [LARGE SCALE GENOMIC DNA]</scope>
    <source>
        <strain evidence="3">SpSt-897</strain>
    </source>
</reference>
<proteinExistence type="predicted"/>
<dbReference type="Pfam" id="PF05226">
    <property type="entry name" value="CHASE2"/>
    <property type="match status" value="1"/>
</dbReference>
<feature type="transmembrane region" description="Helical" evidence="1">
    <location>
        <begin position="345"/>
        <end position="363"/>
    </location>
</feature>
<dbReference type="InterPro" id="IPR029787">
    <property type="entry name" value="Nucleotide_cyclase"/>
</dbReference>
<dbReference type="PANTHER" id="PTHR43081:SF1">
    <property type="entry name" value="ADENYLATE CYCLASE, TERMINAL-DIFFERENTIATION SPECIFIC"/>
    <property type="match status" value="1"/>
</dbReference>
<dbReference type="SMART" id="SM00044">
    <property type="entry name" value="CYCc"/>
    <property type="match status" value="1"/>
</dbReference>
<evidence type="ECO:0000256" key="1">
    <source>
        <dbReference type="SAM" id="Phobius"/>
    </source>
</evidence>
<dbReference type="AlphaFoldDB" id="A0A7C3V1E1"/>
<keyword evidence="1" id="KW-0472">Membrane</keyword>
<gene>
    <name evidence="3" type="ORF">ENW96_00225</name>
</gene>
<keyword evidence="1" id="KW-1133">Transmembrane helix</keyword>
<evidence type="ECO:0000313" key="3">
    <source>
        <dbReference type="EMBL" id="HGF32802.1"/>
    </source>
</evidence>
<dbReference type="Pfam" id="PF00211">
    <property type="entry name" value="Guanylate_cyc"/>
    <property type="match status" value="1"/>
</dbReference>
<feature type="domain" description="Guanylate cyclase" evidence="2">
    <location>
        <begin position="459"/>
        <end position="595"/>
    </location>
</feature>
<dbReference type="PANTHER" id="PTHR43081">
    <property type="entry name" value="ADENYLATE CYCLASE, TERMINAL-DIFFERENTIATION SPECIFIC-RELATED"/>
    <property type="match status" value="1"/>
</dbReference>
<evidence type="ECO:0000259" key="2">
    <source>
        <dbReference type="PROSITE" id="PS50125"/>
    </source>
</evidence>
<feature type="transmembrane region" description="Helical" evidence="1">
    <location>
        <begin position="370"/>
        <end position="394"/>
    </location>
</feature>